<dbReference type="SUPFAM" id="SSF52540">
    <property type="entry name" value="P-loop containing nucleoside triphosphate hydrolases"/>
    <property type="match status" value="1"/>
</dbReference>
<keyword evidence="8" id="KW-0808">Transferase</keyword>
<dbReference type="InterPro" id="IPR041679">
    <property type="entry name" value="DNA2/NAM7-like_C"/>
</dbReference>
<evidence type="ECO:0000313" key="9">
    <source>
        <dbReference type="Proteomes" id="UP000242496"/>
    </source>
</evidence>
<dbReference type="Gene3D" id="1.10.510.10">
    <property type="entry name" value="Transferase(Phosphotransferase) domain 1"/>
    <property type="match status" value="2"/>
</dbReference>
<dbReference type="PROSITE" id="PS50011">
    <property type="entry name" value="PROTEIN_KINASE_DOM"/>
    <property type="match status" value="2"/>
</dbReference>
<keyword evidence="3" id="KW-0378">Hydrolase</keyword>
<dbReference type="InterPro" id="IPR000719">
    <property type="entry name" value="Prot_kinase_dom"/>
</dbReference>
<dbReference type="PANTHER" id="PTHR43788">
    <property type="entry name" value="DNA2/NAM7 HELICASE FAMILY MEMBER"/>
    <property type="match status" value="1"/>
</dbReference>
<dbReference type="SUPFAM" id="SSF56112">
    <property type="entry name" value="Protein kinase-like (PK-like)"/>
    <property type="match status" value="2"/>
</dbReference>
<dbReference type="GO" id="GO:0004672">
    <property type="term" value="F:protein kinase activity"/>
    <property type="evidence" value="ECO:0007669"/>
    <property type="project" value="InterPro"/>
</dbReference>
<comment type="similarity">
    <text evidence="1">Belongs to the DNA2/NAM7 helicase family.</text>
</comment>
<dbReference type="Pfam" id="PF13086">
    <property type="entry name" value="AAA_11"/>
    <property type="match status" value="1"/>
</dbReference>
<protein>
    <submittedName>
        <fullName evidence="8">Lipopolysaccharide kinase (Kdo/WaaP) family protein</fullName>
    </submittedName>
</protein>
<sequence length="1676" mass="189922">MRFFFTSTNLKIESNKLISEEKMHLTIVGGAGLHASEVKAVSKMESEFQNSWHAYAGLVVADKQGSMEIDCLIITHDRLLLVELKEWNGIITTEKGKWFQNGKNRGKSPYAIKREQAQRLKNILKQEVEHRIGYFLNVEAHVVLCGNATPENIPASERPFVHTMGEFLALRNNYEAIVQTGSIGQFFVNSGKPRPNSEKCLPVICEFFEGTKVKAKELMVGNFVAQRKAPWFQHRNYIYEEFKAQDRDRPSVTGLIRRWDFNKLGTQNALQSTWSDIALRESRIGRFVRDNTTVLGDYLLHSVNDLSQDDITEDTCELYELRRTYSRLDDVIISEAKNWNKETRIDRVRALITPFSDLHSLKIAHRDIDPHNLWFAEDQNTILTSGFGAAFFPEAGTVSDHRRLLQSTPISLPEDKMSEGGEILDPFKLDVFLLASVAYQFCFGEGPLPTEDDVPEWKRPKTDPFNGELDQWFEKALSWVPEERFDSAIDMLSAFNGITATNEEHHSDADAVFDRLIHSPYIRQDLNPFVMLNAFPPLPERASEAFAALASQSNKKTYLSEKEKVLLVKLWTNISITREQTGVNRRVLQFMQRIETIRNSKLLTPAVIDFGVMAQSGIFVATEYVDGETWSSYLAQRELQVEDKLTLASTLVKSVMDMHELQIAHGDLHVDNLLVSNNGERDKEILLLDLIDFGTESPVFNTHYGPSNPAVTDAFGRDRFATFLIVEELFGDTLPKIIESEIYHARDNEYGIPIALKPLLDAIEQSLLPEQEDGESNIPPEESQPLVVYWSTSAFPSEAKLLEPVEDGYYVNCRWNRNPGYSDHLQCYITGSNAFLQVNIDVEKRKIINIRFIEGIPLSDVVSASRRSTAVLTRPIAVQNGSLSEGHPLLDVLMNLEPVIDAIVDKYSGEDVVESLTEEERLSIKPMDLWKALAQTEGDLRQAVTIESTDYKEALNGDPMLPYTCLDSSDLHIECDDTLLVYMQGKDEPFGEVNIQDTTSTFLAIKPNYSSALKQIRPGTILQIESIRNKSSRELRHRALERVLSGKAIIPNLMNYFDSNQKNLLHSMTDCPKIEEIRDLYDEPGRETNIKQLEAFQKLIEQGPVGVLQGPPGTGKTTFVSKFIHYLFVKCGVANILLVGQQHTAVDNVAIKAQELCLGQGLSLDTVRIGHEQLIDSRMLPSHTRSLQQKIRHKFHREYDLRIEALSKRLSLPLPLVRDAARLHRSLNLQLVILSQYKRERNQMIRIGGASQVGEAKLEALAAKENKVFNTIEKIIRSQFDSAIGELPHEPELILDKLLDILAASHGVNNPDHLQRLRDVLDLSQEWLDVLQSGEAGYERFMLKTKQLVCGTLVGVGRRSLELQDTQFDWVIIDEAGRAQASELMVAMQCAKRVLLVGDHKQLPPFYHKAHLRLASKKLEVNSEIFDESDFERAYKACDGVTLDTQYRMIEPIGDLVSACFYAEDIGKLHTGRSSSPEWYDNLPFPWSKGVSWIDSTTPNGEKSIGKGRYINPREIDLLNHLLRQLVECGAVKHLRDTVTNEQPYPIGIITMYRAQKEEIESSLSRAEWMGPLRELIKVDTVDSYQGQENKIIILSLVRDNNKALQGFLKDAPRINVAISRAQERLIVLGANRMWKKDNNDSALGKVFEYISEKAKKTPEQYHVLKGENILGEPAL</sequence>
<evidence type="ECO:0000256" key="1">
    <source>
        <dbReference type="ARBA" id="ARBA00007913"/>
    </source>
</evidence>
<dbReference type="OrthoDB" id="9757917at2"/>
<dbReference type="InterPro" id="IPR047187">
    <property type="entry name" value="SF1_C_Upf1"/>
</dbReference>
<accession>A0A1I7H487</accession>
<evidence type="ECO:0000256" key="5">
    <source>
        <dbReference type="ARBA" id="ARBA00022840"/>
    </source>
</evidence>
<dbReference type="InterPro" id="IPR050534">
    <property type="entry name" value="Coronavir_polyprotein_1ab"/>
</dbReference>
<dbReference type="Pfam" id="PF08378">
    <property type="entry name" value="NERD"/>
    <property type="match status" value="1"/>
</dbReference>
<evidence type="ECO:0000256" key="2">
    <source>
        <dbReference type="ARBA" id="ARBA00022741"/>
    </source>
</evidence>
<keyword evidence="9" id="KW-1185">Reference proteome</keyword>
<dbReference type="GO" id="GO:0005524">
    <property type="term" value="F:ATP binding"/>
    <property type="evidence" value="ECO:0007669"/>
    <property type="project" value="UniProtKB-KW"/>
</dbReference>
<evidence type="ECO:0000256" key="3">
    <source>
        <dbReference type="ARBA" id="ARBA00022801"/>
    </source>
</evidence>
<dbReference type="InterPro" id="IPR027417">
    <property type="entry name" value="P-loop_NTPase"/>
</dbReference>
<dbReference type="PROSITE" id="PS50965">
    <property type="entry name" value="NERD"/>
    <property type="match status" value="1"/>
</dbReference>
<dbReference type="InterPro" id="IPR003593">
    <property type="entry name" value="AAA+_ATPase"/>
</dbReference>
<dbReference type="CDD" id="cd18808">
    <property type="entry name" value="SF1_C_Upf1"/>
    <property type="match status" value="1"/>
</dbReference>
<evidence type="ECO:0000259" key="7">
    <source>
        <dbReference type="PROSITE" id="PS50965"/>
    </source>
</evidence>
<dbReference type="RefSeq" id="WP_092550075.1">
    <property type="nucleotide sequence ID" value="NZ_CAWRBG010000037.1"/>
</dbReference>
<dbReference type="GO" id="GO:0016787">
    <property type="term" value="F:hydrolase activity"/>
    <property type="evidence" value="ECO:0007669"/>
    <property type="project" value="UniProtKB-KW"/>
</dbReference>
<dbReference type="InterPro" id="IPR041677">
    <property type="entry name" value="DNA2/NAM7_AAA_11"/>
</dbReference>
<dbReference type="SMART" id="SM00382">
    <property type="entry name" value="AAA"/>
    <property type="match status" value="1"/>
</dbReference>
<dbReference type="InterPro" id="IPR011528">
    <property type="entry name" value="NERD"/>
</dbReference>
<dbReference type="PANTHER" id="PTHR43788:SF8">
    <property type="entry name" value="DNA-BINDING PROTEIN SMUBP-2"/>
    <property type="match status" value="1"/>
</dbReference>
<evidence type="ECO:0000259" key="6">
    <source>
        <dbReference type="PROSITE" id="PS50011"/>
    </source>
</evidence>
<keyword evidence="8" id="KW-0418">Kinase</keyword>
<dbReference type="Pfam" id="PF06293">
    <property type="entry name" value="Kdo"/>
    <property type="match status" value="1"/>
</dbReference>
<dbReference type="EMBL" id="FPBJ01000011">
    <property type="protein sequence ID" value="SFU55535.1"/>
    <property type="molecule type" value="Genomic_DNA"/>
</dbReference>
<evidence type="ECO:0000256" key="4">
    <source>
        <dbReference type="ARBA" id="ARBA00022806"/>
    </source>
</evidence>
<reference evidence="9" key="1">
    <citation type="submission" date="2016-10" db="EMBL/GenBank/DDBJ databases">
        <authorList>
            <person name="Varghese N."/>
            <person name="Submissions S."/>
        </authorList>
    </citation>
    <scope>NUCLEOTIDE SEQUENCE [LARGE SCALE GENOMIC DNA]</scope>
    <source>
        <strain evidence="9">DSM 18168</strain>
    </source>
</reference>
<name>A0A1I7H487_9GAMM</name>
<dbReference type="GO" id="GO:0043139">
    <property type="term" value="F:5'-3' DNA helicase activity"/>
    <property type="evidence" value="ECO:0007669"/>
    <property type="project" value="TreeGrafter"/>
</dbReference>
<feature type="domain" description="Protein kinase" evidence="6">
    <location>
        <begin position="172"/>
        <end position="496"/>
    </location>
</feature>
<keyword evidence="5" id="KW-0067">ATP-binding</keyword>
<keyword evidence="2" id="KW-0547">Nucleotide-binding</keyword>
<dbReference type="Proteomes" id="UP000242496">
    <property type="component" value="Unassembled WGS sequence"/>
</dbReference>
<dbReference type="Gene3D" id="3.40.50.300">
    <property type="entry name" value="P-loop containing nucleotide triphosphate hydrolases"/>
    <property type="match status" value="2"/>
</dbReference>
<proteinExistence type="inferred from homology"/>
<feature type="domain" description="NERD" evidence="7">
    <location>
        <begin position="32"/>
        <end position="143"/>
    </location>
</feature>
<dbReference type="STRING" id="351659.SAMN05421784_11151"/>
<evidence type="ECO:0000313" key="8">
    <source>
        <dbReference type="EMBL" id="SFU55535.1"/>
    </source>
</evidence>
<dbReference type="CDD" id="cd17934">
    <property type="entry name" value="DEXXQc_Upf1-like"/>
    <property type="match status" value="1"/>
</dbReference>
<dbReference type="Pfam" id="PF13087">
    <property type="entry name" value="AAA_12"/>
    <property type="match status" value="1"/>
</dbReference>
<feature type="domain" description="Protein kinase" evidence="6">
    <location>
        <begin position="535"/>
        <end position="890"/>
    </location>
</feature>
<dbReference type="InterPro" id="IPR011009">
    <property type="entry name" value="Kinase-like_dom_sf"/>
</dbReference>
<organism evidence="8 9">
    <name type="scientific">Xenorhabdus koppenhoeferi</name>
    <dbReference type="NCBI Taxonomy" id="351659"/>
    <lineage>
        <taxon>Bacteria</taxon>
        <taxon>Pseudomonadati</taxon>
        <taxon>Pseudomonadota</taxon>
        <taxon>Gammaproteobacteria</taxon>
        <taxon>Enterobacterales</taxon>
        <taxon>Morganellaceae</taxon>
        <taxon>Xenorhabdus</taxon>
    </lineage>
</organism>
<gene>
    <name evidence="8" type="ORF">SAMN05421784_11151</name>
</gene>
<keyword evidence="4" id="KW-0347">Helicase</keyword>